<protein>
    <submittedName>
        <fullName evidence="9">TonB-linked SusC/RagA family outer membrane protein</fullName>
    </submittedName>
</protein>
<organism evidence="9 10">
    <name type="scientific">Mangrovibacterium diazotrophicum</name>
    <dbReference type="NCBI Taxonomy" id="1261403"/>
    <lineage>
        <taxon>Bacteria</taxon>
        <taxon>Pseudomonadati</taxon>
        <taxon>Bacteroidota</taxon>
        <taxon>Bacteroidia</taxon>
        <taxon>Marinilabiliales</taxon>
        <taxon>Prolixibacteraceae</taxon>
        <taxon>Mangrovibacterium</taxon>
    </lineage>
</organism>
<accession>A0A419W638</accession>
<evidence type="ECO:0000256" key="1">
    <source>
        <dbReference type="ARBA" id="ARBA00004571"/>
    </source>
</evidence>
<feature type="domain" description="Secretin/TonB short N-terminal" evidence="8">
    <location>
        <begin position="63"/>
        <end position="114"/>
    </location>
</feature>
<dbReference type="Gene3D" id="2.40.170.20">
    <property type="entry name" value="TonB-dependent receptor, beta-barrel domain"/>
    <property type="match status" value="1"/>
</dbReference>
<evidence type="ECO:0000259" key="8">
    <source>
        <dbReference type="SMART" id="SM00965"/>
    </source>
</evidence>
<comment type="caution">
    <text evidence="9">The sequence shown here is derived from an EMBL/GenBank/DDBJ whole genome shotgun (WGS) entry which is preliminary data.</text>
</comment>
<keyword evidence="6 7" id="KW-0998">Cell outer membrane</keyword>
<reference evidence="9 10" key="1">
    <citation type="submission" date="2018-09" db="EMBL/GenBank/DDBJ databases">
        <title>Genomic Encyclopedia of Archaeal and Bacterial Type Strains, Phase II (KMG-II): from individual species to whole genera.</title>
        <authorList>
            <person name="Goeker M."/>
        </authorList>
    </citation>
    <scope>NUCLEOTIDE SEQUENCE [LARGE SCALE GENOMIC DNA]</scope>
    <source>
        <strain evidence="9 10">DSM 27148</strain>
    </source>
</reference>
<comment type="similarity">
    <text evidence="7">Belongs to the TonB-dependent receptor family.</text>
</comment>
<dbReference type="InterPro" id="IPR039426">
    <property type="entry name" value="TonB-dep_rcpt-like"/>
</dbReference>
<dbReference type="Pfam" id="PF07660">
    <property type="entry name" value="STN"/>
    <property type="match status" value="1"/>
</dbReference>
<keyword evidence="5 7" id="KW-0472">Membrane</keyword>
<dbReference type="InterPro" id="IPR023997">
    <property type="entry name" value="TonB-dep_OMP_SusC/RagA_CS"/>
</dbReference>
<dbReference type="AlphaFoldDB" id="A0A419W638"/>
<comment type="subcellular location">
    <subcellularLocation>
        <location evidence="1 7">Cell outer membrane</location>
        <topology evidence="1 7">Multi-pass membrane protein</topology>
    </subcellularLocation>
</comment>
<dbReference type="NCBIfam" id="TIGR04056">
    <property type="entry name" value="OMP_RagA_SusC"/>
    <property type="match status" value="1"/>
</dbReference>
<keyword evidence="3 7" id="KW-1134">Transmembrane beta strand</keyword>
<dbReference type="InterPro" id="IPR011662">
    <property type="entry name" value="Secretin/TonB_short_N"/>
</dbReference>
<keyword evidence="2 7" id="KW-0813">Transport</keyword>
<evidence type="ECO:0000256" key="5">
    <source>
        <dbReference type="ARBA" id="ARBA00023136"/>
    </source>
</evidence>
<evidence type="ECO:0000256" key="4">
    <source>
        <dbReference type="ARBA" id="ARBA00022692"/>
    </source>
</evidence>
<dbReference type="SUPFAM" id="SSF56935">
    <property type="entry name" value="Porins"/>
    <property type="match status" value="1"/>
</dbReference>
<evidence type="ECO:0000256" key="6">
    <source>
        <dbReference type="ARBA" id="ARBA00023237"/>
    </source>
</evidence>
<dbReference type="SUPFAM" id="SSF49464">
    <property type="entry name" value="Carboxypeptidase regulatory domain-like"/>
    <property type="match status" value="1"/>
</dbReference>
<sequence length="1227" mass="137641">MALLATGVPKKMWRIMRLTFILVFCVAMSVSARTYSQNKRVTLDVKDASASQLFDEIKRQCDYSFFFNEDNLSELSEITLSKSDVTVKEVLDEVFSGTNITYTLVDDVIVIKTKSDSNQESQQDTRVTISGKVSDAETGEPLPGVHIVIKNSILGGATNQDGEFRLILPERKEAVIFSFIGYVTQEVPIGEGKVVEFDIKMQQDIREVGEVVATGYQVIDKRELTSSISTIKAEDMELIGALNVDQMLEGKATGLMISNISATPGAATKVRVRGGSTFTGNQSPLWVIDGVIYEDPVTLTADEINSFDNINLIGNALTGINPSDIEQIDVLKDASATAIYGTRAANGVIVVTTKRGHEGSASISYSGGLSVVQAPQYSDFKLMNSKDRIAVSREMYERNLGFGSNYENIDRLGYEGALMNYWDGTYDFQAFQDQVSYLETLNTDWFGELYRPSISQQHAVSASGGSKTARYYFSMGYDDQQGTEKGVDLNRITARSNLDLDLRKNILLQFKVSGSVQKATYNHTSINVFDEAYYTARTVPIYDQDGEYFYQQKAIYGNDVYGRYNILRELDNSERNITNKDFAVSAQIRWDFLKNFRLTSLASYRNTTNLTEQWITEDTYYIAQLRTYDEFEDMIAENTDDAGYVPFGGIYSGGMVSQDTYGITNQLNYNRVFGEKHVLNVNLGQEARSVNYWGATGFTVPGYNHYQGRGFITLDQPSSSTSVGGLDFANYDYDAAFAWLTNSGGVSIYPTITDKTKNSLSFFGIANYVYDNRYVFNFNMRSDGSNTFGQYERYKFKPAWSASTRWNIHNESFMNDMQLFSELALRASYGVRGTMPSASPYLLISDYGRFNSVYYPENVASLSEFPNANLRWEKTETLNLGLNFSVLDNRVSGAFDYAYSKSTDLIQSRPVSLVNGSSVQYYNSGSKDVSSYEFSIRTVNIKHNKFSWSTNANFSYDHDRVLEGFEDGAEKSLTATDYLAGSIYRKGFPTNGFFSYQFDGLSSEGLPTFKHLVEENMTREEQLEAMLVYEGSRVPLYYGGFGTQVRYGNLSLTANFTYKLGYKTRLLKLYNGNQSLPLPYQNMNSEFNNRWQQPGDENFTDIPALTDNNMTFTGSNTAAADGYDKVYVTNYGYAVPEGKNAWWMYDYSDVRTVSADHIRLKSISVNYNVPTKLLNGTGIKNLNLGVQGSNLAVWAFDKKLKGQDPDQVSGIGMPNLPTYSFSLNMTF</sequence>
<evidence type="ECO:0000313" key="9">
    <source>
        <dbReference type="EMBL" id="RKD90933.1"/>
    </source>
</evidence>
<dbReference type="SMART" id="SM00965">
    <property type="entry name" value="STN"/>
    <property type="match status" value="1"/>
</dbReference>
<dbReference type="InterPro" id="IPR023996">
    <property type="entry name" value="TonB-dep_OMP_SusC/RagA"/>
</dbReference>
<dbReference type="InterPro" id="IPR012910">
    <property type="entry name" value="Plug_dom"/>
</dbReference>
<dbReference type="InterPro" id="IPR008969">
    <property type="entry name" value="CarboxyPept-like_regulatory"/>
</dbReference>
<evidence type="ECO:0000256" key="3">
    <source>
        <dbReference type="ARBA" id="ARBA00022452"/>
    </source>
</evidence>
<dbReference type="InterPro" id="IPR037066">
    <property type="entry name" value="Plug_dom_sf"/>
</dbReference>
<dbReference type="InterPro" id="IPR036942">
    <property type="entry name" value="Beta-barrel_TonB_sf"/>
</dbReference>
<dbReference type="Gene3D" id="2.170.130.10">
    <property type="entry name" value="TonB-dependent receptor, plug domain"/>
    <property type="match status" value="1"/>
</dbReference>
<dbReference type="GO" id="GO:0009279">
    <property type="term" value="C:cell outer membrane"/>
    <property type="evidence" value="ECO:0007669"/>
    <property type="project" value="UniProtKB-SubCell"/>
</dbReference>
<keyword evidence="4 7" id="KW-0812">Transmembrane</keyword>
<evidence type="ECO:0000313" key="10">
    <source>
        <dbReference type="Proteomes" id="UP000283387"/>
    </source>
</evidence>
<evidence type="ECO:0000256" key="2">
    <source>
        <dbReference type="ARBA" id="ARBA00022448"/>
    </source>
</evidence>
<dbReference type="Proteomes" id="UP000283387">
    <property type="component" value="Unassembled WGS sequence"/>
</dbReference>
<dbReference type="Pfam" id="PF13715">
    <property type="entry name" value="CarbopepD_reg_2"/>
    <property type="match status" value="1"/>
</dbReference>
<name>A0A419W638_9BACT</name>
<dbReference type="PROSITE" id="PS52016">
    <property type="entry name" value="TONB_DEPENDENT_REC_3"/>
    <property type="match status" value="1"/>
</dbReference>
<dbReference type="Pfam" id="PF07715">
    <property type="entry name" value="Plug"/>
    <property type="match status" value="1"/>
</dbReference>
<gene>
    <name evidence="9" type="ORF">BC643_1278</name>
</gene>
<dbReference type="Gene3D" id="2.60.40.1120">
    <property type="entry name" value="Carboxypeptidase-like, regulatory domain"/>
    <property type="match status" value="1"/>
</dbReference>
<keyword evidence="10" id="KW-1185">Reference proteome</keyword>
<dbReference type="EMBL" id="RAPN01000001">
    <property type="protein sequence ID" value="RKD90933.1"/>
    <property type="molecule type" value="Genomic_DNA"/>
</dbReference>
<evidence type="ECO:0000256" key="7">
    <source>
        <dbReference type="PROSITE-ProRule" id="PRU01360"/>
    </source>
</evidence>
<dbReference type="NCBIfam" id="TIGR04057">
    <property type="entry name" value="SusC_RagA_signa"/>
    <property type="match status" value="1"/>
</dbReference>
<proteinExistence type="inferred from homology"/>